<dbReference type="GeneID" id="300206085"/>
<protein>
    <submittedName>
        <fullName evidence="2">Nuclease homologue</fullName>
    </submittedName>
</protein>
<dbReference type="EMBL" id="LT629777">
    <property type="protein sequence ID" value="SDS27061.1"/>
    <property type="molecule type" value="Genomic_DNA"/>
</dbReference>
<sequence>MSAFFVGAIYQAQVLAFCPVVSSATRVEVQRVVDGDTVRLKDGRSVRLIGINTPELARQGRAAEPLAEAARQRLQALVAASGGQVGWVPGRERHDRHGRELAHLYGADGQNLGSRLLAEGLAHQIVMPPNSVLSDCQQAAEQRARQAGLGLWGQASVLKADQIDRSGFVLLSGRVSNVLRNRRGLWIELQGKVVLHVAPERLNLFDSAALDGLKGRQVEARGWLVRRSGRGGASDRRALWLLPLSHPAMLKVTRR</sequence>
<keyword evidence="3" id="KW-1185">Reference proteome</keyword>
<dbReference type="InterPro" id="IPR035437">
    <property type="entry name" value="SNase_OB-fold_sf"/>
</dbReference>
<evidence type="ECO:0000259" key="1">
    <source>
        <dbReference type="PROSITE" id="PS50830"/>
    </source>
</evidence>
<dbReference type="Proteomes" id="UP000199524">
    <property type="component" value="Chromosome I"/>
</dbReference>
<dbReference type="SMART" id="SM00318">
    <property type="entry name" value="SNc"/>
    <property type="match status" value="1"/>
</dbReference>
<organism evidence="2 3">
    <name type="scientific">Pseudomonas asplenii</name>
    <dbReference type="NCBI Taxonomy" id="53407"/>
    <lineage>
        <taxon>Bacteria</taxon>
        <taxon>Pseudomonadati</taxon>
        <taxon>Pseudomonadota</taxon>
        <taxon>Gammaproteobacteria</taxon>
        <taxon>Pseudomonadales</taxon>
        <taxon>Pseudomonadaceae</taxon>
        <taxon>Pseudomonas</taxon>
    </lineage>
</organism>
<evidence type="ECO:0000313" key="2">
    <source>
        <dbReference type="EMBL" id="SDS27061.1"/>
    </source>
</evidence>
<dbReference type="RefSeq" id="WP_232000469.1">
    <property type="nucleotide sequence ID" value="NZ_LT629777.1"/>
</dbReference>
<dbReference type="Gene3D" id="2.40.50.90">
    <property type="match status" value="1"/>
</dbReference>
<feature type="domain" description="TNase-like" evidence="1">
    <location>
        <begin position="23"/>
        <end position="154"/>
    </location>
</feature>
<name>A0A1H1QUA4_9PSED</name>
<dbReference type="AlphaFoldDB" id="A0A1H1QUA4"/>
<proteinExistence type="predicted"/>
<dbReference type="SUPFAM" id="SSF50199">
    <property type="entry name" value="Staphylococcal nuclease"/>
    <property type="match status" value="1"/>
</dbReference>
<reference evidence="3" key="1">
    <citation type="submission" date="2016-10" db="EMBL/GenBank/DDBJ databases">
        <authorList>
            <person name="Varghese N."/>
            <person name="Submissions S."/>
        </authorList>
    </citation>
    <scope>NUCLEOTIDE SEQUENCE [LARGE SCALE GENOMIC DNA]</scope>
    <source>
        <strain evidence="3">ATCC 23835</strain>
    </source>
</reference>
<evidence type="ECO:0000313" key="3">
    <source>
        <dbReference type="Proteomes" id="UP000199524"/>
    </source>
</evidence>
<dbReference type="PROSITE" id="PS50830">
    <property type="entry name" value="TNASE_3"/>
    <property type="match status" value="1"/>
</dbReference>
<dbReference type="Pfam" id="PF00565">
    <property type="entry name" value="SNase"/>
    <property type="match status" value="1"/>
</dbReference>
<gene>
    <name evidence="2" type="ORF">SAMN05216598_1056</name>
</gene>
<accession>A0A1H1QUA4</accession>
<dbReference type="InterPro" id="IPR016071">
    <property type="entry name" value="Staphylococal_nuclease_OB-fold"/>
</dbReference>